<feature type="transmembrane region" description="Helical" evidence="5">
    <location>
        <begin position="336"/>
        <end position="362"/>
    </location>
</feature>
<feature type="transmembrane region" description="Helical" evidence="5">
    <location>
        <begin position="28"/>
        <end position="51"/>
    </location>
</feature>
<feature type="transmembrane region" description="Helical" evidence="5">
    <location>
        <begin position="189"/>
        <end position="207"/>
    </location>
</feature>
<evidence type="ECO:0000313" key="7">
    <source>
        <dbReference type="EMBL" id="PZG53215.1"/>
    </source>
</evidence>
<dbReference type="InterPro" id="IPR020846">
    <property type="entry name" value="MFS_dom"/>
</dbReference>
<dbReference type="EMBL" id="POUA01000027">
    <property type="protein sequence ID" value="PZG53215.1"/>
    <property type="molecule type" value="Genomic_DNA"/>
</dbReference>
<evidence type="ECO:0000256" key="5">
    <source>
        <dbReference type="SAM" id="Phobius"/>
    </source>
</evidence>
<feature type="domain" description="Major facilitator superfamily (MFS) profile" evidence="6">
    <location>
        <begin position="29"/>
        <end position="426"/>
    </location>
</feature>
<dbReference type="InterPro" id="IPR036259">
    <property type="entry name" value="MFS_trans_sf"/>
</dbReference>
<name>A0A2W2HNL8_9ACTN</name>
<dbReference type="GO" id="GO:0022857">
    <property type="term" value="F:transmembrane transporter activity"/>
    <property type="evidence" value="ECO:0007669"/>
    <property type="project" value="InterPro"/>
</dbReference>
<dbReference type="SUPFAM" id="SSF103473">
    <property type="entry name" value="MFS general substrate transporter"/>
    <property type="match status" value="1"/>
</dbReference>
<dbReference type="PANTHER" id="PTHR23528:SF1">
    <property type="entry name" value="MAJOR FACILITATOR SUPERFAMILY (MFS) PROFILE DOMAIN-CONTAINING PROTEIN"/>
    <property type="match status" value="1"/>
</dbReference>
<feature type="transmembrane region" description="Helical" evidence="5">
    <location>
        <begin position="127"/>
        <end position="148"/>
    </location>
</feature>
<evidence type="ECO:0000313" key="8">
    <source>
        <dbReference type="Proteomes" id="UP000248544"/>
    </source>
</evidence>
<feature type="transmembrane region" description="Helical" evidence="5">
    <location>
        <begin position="277"/>
        <end position="299"/>
    </location>
</feature>
<keyword evidence="8" id="KW-1185">Reference proteome</keyword>
<dbReference type="Proteomes" id="UP000248544">
    <property type="component" value="Unassembled WGS sequence"/>
</dbReference>
<keyword evidence="4 5" id="KW-0472">Membrane</keyword>
<feature type="transmembrane region" description="Helical" evidence="5">
    <location>
        <begin position="160"/>
        <end position="183"/>
    </location>
</feature>
<evidence type="ECO:0000256" key="1">
    <source>
        <dbReference type="ARBA" id="ARBA00004651"/>
    </source>
</evidence>
<dbReference type="PROSITE" id="PS50850">
    <property type="entry name" value="MFS"/>
    <property type="match status" value="1"/>
</dbReference>
<sequence>MFVTTPHPPRQDELLADAPAREVRVWPILLAMFVLNVFAYAAITGALQVLLPTQVRLIAGDGAPSALALVTGIAAIASFAVPPFIGILSDRTRSRWGRRAPWIFFGGLGTAASLIMLGSAGTVAGLVVGWFLMQALVNIGINVILAAIPDRIPAHRHGLASTVQGLGLPVGAIAGVQIGAFFVDSIFTGYLVLAILVPLASLVSAWLTREARSVATEVRERRPVFTELRQTFASLRFRDYRWVFISRAVLYLGFAMISSFNLYIMQDYIKLPSGMTAAQAVAIGSSFLLPLTVVGTAIAGPLVDRFKHHRMFVLGSGLASAASMLIPFVWPVWTASLISGAVSAFAMGLYLGVDLALATLVLPTDGDTGRDLGVFHIALTAPQVVAPFLAAMIVSSLGGYSPLYLISGAISLIGAAAVLRVRSNATTAATERAPGLLPSDAT</sequence>
<dbReference type="AlphaFoldDB" id="A0A2W2HNL8"/>
<feature type="transmembrane region" description="Helical" evidence="5">
    <location>
        <begin position="403"/>
        <end position="421"/>
    </location>
</feature>
<dbReference type="Gene3D" id="1.20.1250.20">
    <property type="entry name" value="MFS general substrate transporter like domains"/>
    <property type="match status" value="2"/>
</dbReference>
<feature type="transmembrane region" description="Helical" evidence="5">
    <location>
        <begin position="100"/>
        <end position="121"/>
    </location>
</feature>
<evidence type="ECO:0000256" key="4">
    <source>
        <dbReference type="ARBA" id="ARBA00023136"/>
    </source>
</evidence>
<keyword evidence="2 5" id="KW-0812">Transmembrane</keyword>
<dbReference type="InterPro" id="IPR011701">
    <property type="entry name" value="MFS"/>
</dbReference>
<feature type="transmembrane region" description="Helical" evidence="5">
    <location>
        <begin position="63"/>
        <end position="88"/>
    </location>
</feature>
<evidence type="ECO:0000256" key="2">
    <source>
        <dbReference type="ARBA" id="ARBA00022692"/>
    </source>
</evidence>
<accession>A0A2W2HNL8</accession>
<evidence type="ECO:0000256" key="3">
    <source>
        <dbReference type="ARBA" id="ARBA00022989"/>
    </source>
</evidence>
<keyword evidence="3 5" id="KW-1133">Transmembrane helix</keyword>
<dbReference type="Pfam" id="PF07690">
    <property type="entry name" value="MFS_1"/>
    <property type="match status" value="1"/>
</dbReference>
<comment type="subcellular location">
    <subcellularLocation>
        <location evidence="1">Cell membrane</location>
        <topology evidence="1">Multi-pass membrane protein</topology>
    </subcellularLocation>
</comment>
<dbReference type="GO" id="GO:0005886">
    <property type="term" value="C:plasma membrane"/>
    <property type="evidence" value="ECO:0007669"/>
    <property type="project" value="UniProtKB-SubCell"/>
</dbReference>
<evidence type="ECO:0000259" key="6">
    <source>
        <dbReference type="PROSITE" id="PS50850"/>
    </source>
</evidence>
<feature type="transmembrane region" description="Helical" evidence="5">
    <location>
        <begin position="374"/>
        <end position="397"/>
    </location>
</feature>
<protein>
    <submittedName>
        <fullName evidence="7">MFS transporter</fullName>
    </submittedName>
</protein>
<gene>
    <name evidence="7" type="ORF">C1I98_05915</name>
</gene>
<feature type="transmembrane region" description="Helical" evidence="5">
    <location>
        <begin position="244"/>
        <end position="265"/>
    </location>
</feature>
<organism evidence="7 8">
    <name type="scientific">Spongiactinospora gelatinilytica</name>
    <dbReference type="NCBI Taxonomy" id="2666298"/>
    <lineage>
        <taxon>Bacteria</taxon>
        <taxon>Bacillati</taxon>
        <taxon>Actinomycetota</taxon>
        <taxon>Actinomycetes</taxon>
        <taxon>Streptosporangiales</taxon>
        <taxon>Streptosporangiaceae</taxon>
        <taxon>Spongiactinospora</taxon>
    </lineage>
</organism>
<reference evidence="7 8" key="1">
    <citation type="submission" date="2018-01" db="EMBL/GenBank/DDBJ databases">
        <title>Draft genome sequence of Sphaerisporangium sp. 7K107.</title>
        <authorList>
            <person name="Sahin N."/>
            <person name="Saygin H."/>
            <person name="Ay H."/>
        </authorList>
    </citation>
    <scope>NUCLEOTIDE SEQUENCE [LARGE SCALE GENOMIC DNA]</scope>
    <source>
        <strain evidence="7 8">7K107</strain>
    </source>
</reference>
<dbReference type="PANTHER" id="PTHR23528">
    <property type="match status" value="1"/>
</dbReference>
<feature type="transmembrane region" description="Helical" evidence="5">
    <location>
        <begin position="311"/>
        <end position="330"/>
    </location>
</feature>
<proteinExistence type="predicted"/>
<comment type="caution">
    <text evidence="7">The sequence shown here is derived from an EMBL/GenBank/DDBJ whole genome shotgun (WGS) entry which is preliminary data.</text>
</comment>